<name>A0ABR4XK26_9PORP</name>
<keyword evidence="3" id="KW-0788">Thiol protease</keyword>
<protein>
    <recommendedName>
        <fullName evidence="6">BACON domain-containing protein</fullName>
    </recommendedName>
</protein>
<feature type="domain" description="BACON" evidence="6">
    <location>
        <begin position="75"/>
        <end position="127"/>
    </location>
</feature>
<dbReference type="InterPro" id="IPR024361">
    <property type="entry name" value="BACON"/>
</dbReference>
<proteinExistence type="inferred from homology"/>
<organism evidence="7 8">
    <name type="scientific">Porphyromonas canoris</name>
    <dbReference type="NCBI Taxonomy" id="36875"/>
    <lineage>
        <taxon>Bacteria</taxon>
        <taxon>Pseudomonadati</taxon>
        <taxon>Bacteroidota</taxon>
        <taxon>Bacteroidia</taxon>
        <taxon>Bacteroidales</taxon>
        <taxon>Porphyromonadaceae</taxon>
        <taxon>Porphyromonas</taxon>
    </lineage>
</organism>
<keyword evidence="5" id="KW-0732">Signal</keyword>
<dbReference type="Proteomes" id="UP000030101">
    <property type="component" value="Unassembled WGS sequence"/>
</dbReference>
<evidence type="ECO:0000259" key="6">
    <source>
        <dbReference type="Pfam" id="PF13004"/>
    </source>
</evidence>
<dbReference type="Pfam" id="PF13004">
    <property type="entry name" value="BACON"/>
    <property type="match status" value="2"/>
</dbReference>
<gene>
    <name evidence="7" type="ORF">HQ43_06970</name>
</gene>
<keyword evidence="2" id="KW-0645">Protease</keyword>
<keyword evidence="8" id="KW-1185">Reference proteome</keyword>
<dbReference type="InterPro" id="IPR013783">
    <property type="entry name" value="Ig-like_fold"/>
</dbReference>
<evidence type="ECO:0000256" key="2">
    <source>
        <dbReference type="ARBA" id="ARBA00022670"/>
    </source>
</evidence>
<reference evidence="7 8" key="1">
    <citation type="submission" date="2014-08" db="EMBL/GenBank/DDBJ databases">
        <title>Porphyromonas canoris strain:OH2762 Genome sequencing.</title>
        <authorList>
            <person name="Wallis C."/>
            <person name="Deusch O."/>
            <person name="O'Flynn C."/>
            <person name="Davis I."/>
            <person name="Jospin G."/>
            <person name="Darling A.E."/>
            <person name="Coil D.A."/>
            <person name="Alexiev A."/>
            <person name="Horsfall A."/>
            <person name="Kirkwood N."/>
            <person name="Harris S."/>
            <person name="Eisen J.A."/>
        </authorList>
    </citation>
    <scope>NUCLEOTIDE SEQUENCE [LARGE SCALE GENOMIC DNA]</scope>
    <source>
        <strain evidence="8">COT-108 OH2762</strain>
    </source>
</reference>
<evidence type="ECO:0000256" key="4">
    <source>
        <dbReference type="ARBA" id="ARBA00023026"/>
    </source>
</evidence>
<feature type="signal peptide" evidence="5">
    <location>
        <begin position="1"/>
        <end position="27"/>
    </location>
</feature>
<comment type="similarity">
    <text evidence="1">Belongs to the peptidase C25 family.</text>
</comment>
<keyword evidence="3" id="KW-0378">Hydrolase</keyword>
<sequence>MYFLLTQNLKIMKLKNFLAVFSAVVLASLMSVSCTPKNDGPEEPTLTLSAQTLTLNNQAQNPTEPQVQVTTNQTKWNVSTNAEWLTATRKGEGIVVGAQANTLGKDRKAEVIVYAGGLMEKIAVTQSASKIFINVSSETIEAPVSGGQFLVAVETNAEQWSMEFEQTDWLNVTRAGNFVKAEVAANKTDKAREAKVFIKVGAEVKAIRVFQNISNAVYFPIFDAEMSVFQRAKMEAAQGSIIISLREPGQSFFGPQPGMLTVIPEADGFINATYLIPFNNPKTWKVIVATTDTWERIAEGAFIEALKNAGFTFMQDMSAAKKLVYQNSDKMLRATILQEPQEDGTMVYGVIFEHYYIQDKDYPTFSKFPYLLKEFLDNKDKKTADVVAFMTERGYKKEKDYPNQKKPEELQAQSFVKEGEVGKEEAKDVLAFYHKTGDAGLDPALLQSLTQFAQIFSQDKINLVMWLRPDGAYAPTKEFIALKDKEGFDANSLERDGRFFFVTKEDLVLMLRPAQFSDVNPGEVSLQFAMWYEEGASKIQGARLSDYYYGKDKNEVKARFEAKMASLQKAAANKNQTKFEKFSLK</sequence>
<evidence type="ECO:0000256" key="3">
    <source>
        <dbReference type="ARBA" id="ARBA00022807"/>
    </source>
</evidence>
<dbReference type="EMBL" id="JQZV01000013">
    <property type="protein sequence ID" value="KGN91815.1"/>
    <property type="molecule type" value="Genomic_DNA"/>
</dbReference>
<evidence type="ECO:0000313" key="8">
    <source>
        <dbReference type="Proteomes" id="UP000030101"/>
    </source>
</evidence>
<evidence type="ECO:0000313" key="7">
    <source>
        <dbReference type="EMBL" id="KGN91815.1"/>
    </source>
</evidence>
<comment type="caution">
    <text evidence="7">The sequence shown here is derived from an EMBL/GenBank/DDBJ whole genome shotgun (WGS) entry which is preliminary data.</text>
</comment>
<dbReference type="Gene3D" id="2.60.40.10">
    <property type="entry name" value="Immunoglobulins"/>
    <property type="match status" value="2"/>
</dbReference>
<feature type="chain" id="PRO_5045564239" description="BACON domain-containing protein" evidence="5">
    <location>
        <begin position="28"/>
        <end position="585"/>
    </location>
</feature>
<evidence type="ECO:0000256" key="1">
    <source>
        <dbReference type="ARBA" id="ARBA00006067"/>
    </source>
</evidence>
<evidence type="ECO:0000256" key="5">
    <source>
        <dbReference type="SAM" id="SignalP"/>
    </source>
</evidence>
<keyword evidence="4" id="KW-0843">Virulence</keyword>
<feature type="domain" description="BACON" evidence="6">
    <location>
        <begin position="166"/>
        <end position="212"/>
    </location>
</feature>
<accession>A0ABR4XK26</accession>
<dbReference type="CDD" id="cd14948">
    <property type="entry name" value="BACON"/>
    <property type="match status" value="2"/>
</dbReference>